<dbReference type="AlphaFoldDB" id="A0A1G8ZW80"/>
<proteinExistence type="predicted"/>
<sequence>MMKVVDNKSKDASKGCIITTGVSSLNYYNNYMQRFNEDNDALYNLMGISNVVNIDKADYYRIIIDLSDNSIKDIVFELFNHLLPLGVDINVKLIKDAALISHDTQLCIELLQRLDNNKLIKLEIINKEAKRLKEEEESSLFKKIKNLFIFIGPGNTGKTSILSALTESCNDKGKRIGLIDFTEDCKLMTYFPNIYSLNHFHSRKRNYQEKSPMKSKDLVDVYRCSSEYVKTPEGLKNLSAGLREFTKTYDYVFVNTDMKTLDSGRELFKMAQKIFIVHDFIPTKINITKHILITFGEIGIHDNSTIALIYNKIINCAFNLKTIEEKLIFEKLSNKKLIPLVDLNSKTFEIPYSKKTMGAIINNISTKSSIINNVAYSYRRNIEYLYKYINDIPYVELEEMSIGDYLKECFHRVLQHHCFKDTYKALYKYAGNFSMFRQSNRIMGTLRFLQK</sequence>
<dbReference type="Gene3D" id="3.40.50.300">
    <property type="entry name" value="P-loop containing nucleotide triphosphate hydrolases"/>
    <property type="match status" value="1"/>
</dbReference>
<protein>
    <submittedName>
        <fullName evidence="1">CobQ/CobB/MinD/ParA nucleotide binding domain-containing protein</fullName>
    </submittedName>
</protein>
<reference evidence="1 2" key="1">
    <citation type="submission" date="2016-10" db="EMBL/GenBank/DDBJ databases">
        <authorList>
            <person name="de Groot N.N."/>
        </authorList>
    </citation>
    <scope>NUCLEOTIDE SEQUENCE [LARGE SCALE GENOMIC DNA]</scope>
    <source>
        <strain evidence="1 2">DSM 18346</strain>
    </source>
</reference>
<dbReference type="SUPFAM" id="SSF52540">
    <property type="entry name" value="P-loop containing nucleoside triphosphate hydrolases"/>
    <property type="match status" value="2"/>
</dbReference>
<dbReference type="InterPro" id="IPR027417">
    <property type="entry name" value="P-loop_NTPase"/>
</dbReference>
<accession>A0A1G8ZW80</accession>
<evidence type="ECO:0000313" key="2">
    <source>
        <dbReference type="Proteomes" id="UP000198718"/>
    </source>
</evidence>
<evidence type="ECO:0000313" key="1">
    <source>
        <dbReference type="EMBL" id="SDK19251.1"/>
    </source>
</evidence>
<gene>
    <name evidence="1" type="ORF">SAMN05660472_00984</name>
</gene>
<dbReference type="Proteomes" id="UP000198718">
    <property type="component" value="Unassembled WGS sequence"/>
</dbReference>
<dbReference type="STRING" id="393762.SAMN05660472_00984"/>
<keyword evidence="2" id="KW-1185">Reference proteome</keyword>
<dbReference type="EMBL" id="FNFP01000001">
    <property type="protein sequence ID" value="SDK19251.1"/>
    <property type="molecule type" value="Genomic_DNA"/>
</dbReference>
<name>A0A1G8ZW80_9FIRM</name>
<organism evidence="1 2">
    <name type="scientific">Natronincola ferrireducens</name>
    <dbReference type="NCBI Taxonomy" id="393762"/>
    <lineage>
        <taxon>Bacteria</taxon>
        <taxon>Bacillati</taxon>
        <taxon>Bacillota</taxon>
        <taxon>Clostridia</taxon>
        <taxon>Peptostreptococcales</taxon>
        <taxon>Natronincolaceae</taxon>
        <taxon>Natronincola</taxon>
    </lineage>
</organism>